<dbReference type="OrthoDB" id="9804603at2"/>
<organism evidence="5 6">
    <name type="scientific">Alkaliphilus oremlandii (strain OhILAs)</name>
    <name type="common">Clostridium oremlandii (strain OhILAs)</name>
    <dbReference type="NCBI Taxonomy" id="350688"/>
    <lineage>
        <taxon>Bacteria</taxon>
        <taxon>Bacillati</taxon>
        <taxon>Bacillota</taxon>
        <taxon>Clostridia</taxon>
        <taxon>Peptostreptococcales</taxon>
        <taxon>Natronincolaceae</taxon>
        <taxon>Alkaliphilus</taxon>
    </lineage>
</organism>
<keyword evidence="2" id="KW-0408">Iron</keyword>
<dbReference type="GO" id="GO:0046872">
    <property type="term" value="F:metal ion binding"/>
    <property type="evidence" value="ECO:0007669"/>
    <property type="project" value="UniProtKB-KW"/>
</dbReference>
<dbReference type="AlphaFoldDB" id="A8MJG1"/>
<dbReference type="Gene3D" id="3.30.70.20">
    <property type="match status" value="1"/>
</dbReference>
<dbReference type="KEGG" id="aoe:Clos_2411"/>
<dbReference type="InterPro" id="IPR017900">
    <property type="entry name" value="4Fe4S_Fe_S_CS"/>
</dbReference>
<feature type="domain" description="4Fe-4S ferredoxin-type" evidence="4">
    <location>
        <begin position="46"/>
        <end position="75"/>
    </location>
</feature>
<dbReference type="InterPro" id="IPR017896">
    <property type="entry name" value="4Fe4S_Fe-S-bd"/>
</dbReference>
<accession>A8MJG1</accession>
<feature type="domain" description="4Fe-4S ferredoxin-type" evidence="4">
    <location>
        <begin position="6"/>
        <end position="35"/>
    </location>
</feature>
<dbReference type="PANTHER" id="PTHR43122">
    <property type="entry name" value="FERREDOXIN SUBUNIT OF PYRUVATE:FLAVODOXIN OXIDOREDUCTASE-RELATED"/>
    <property type="match status" value="1"/>
</dbReference>
<evidence type="ECO:0000256" key="2">
    <source>
        <dbReference type="ARBA" id="ARBA00023004"/>
    </source>
</evidence>
<dbReference type="PANTHER" id="PTHR43122:SF2">
    <property type="entry name" value="FERREDOXIN SUBUNIT OF PYRUVATE:FLAVODOXIN OXIDOREDUCTASE"/>
    <property type="match status" value="1"/>
</dbReference>
<keyword evidence="3" id="KW-0411">Iron-sulfur</keyword>
<evidence type="ECO:0000256" key="3">
    <source>
        <dbReference type="ARBA" id="ARBA00023014"/>
    </source>
</evidence>
<dbReference type="SUPFAM" id="SSF54862">
    <property type="entry name" value="4Fe-4S ferredoxins"/>
    <property type="match status" value="1"/>
</dbReference>
<dbReference type="STRING" id="350688.Clos_2411"/>
<sequence>MAKVQGRVIFDENRCKGCTLCTTVCPVKIIEMDKTRINAKGYNPATVTKENMEKCIACASCATICPDVVITVEKVD</sequence>
<evidence type="ECO:0000256" key="1">
    <source>
        <dbReference type="ARBA" id="ARBA00022723"/>
    </source>
</evidence>
<dbReference type="Proteomes" id="UP000000269">
    <property type="component" value="Chromosome"/>
</dbReference>
<evidence type="ECO:0000313" key="6">
    <source>
        <dbReference type="Proteomes" id="UP000000269"/>
    </source>
</evidence>
<gene>
    <name evidence="5" type="ordered locus">Clos_2411</name>
</gene>
<evidence type="ECO:0000259" key="4">
    <source>
        <dbReference type="PROSITE" id="PS51379"/>
    </source>
</evidence>
<dbReference type="Pfam" id="PF12838">
    <property type="entry name" value="Fer4_7"/>
    <property type="match status" value="1"/>
</dbReference>
<protein>
    <submittedName>
        <fullName evidence="5">4Fe-4S ferredoxin iron-sulfur binding domain protein</fullName>
    </submittedName>
</protein>
<evidence type="ECO:0000313" key="5">
    <source>
        <dbReference type="EMBL" id="ABW19943.1"/>
    </source>
</evidence>
<reference evidence="6" key="1">
    <citation type="submission" date="2007-10" db="EMBL/GenBank/DDBJ databases">
        <title>Complete genome of Alkaliphilus oremlandii OhILAs.</title>
        <authorList>
            <person name="Copeland A."/>
            <person name="Lucas S."/>
            <person name="Lapidus A."/>
            <person name="Barry K."/>
            <person name="Detter J.C."/>
            <person name="Glavina del Rio T."/>
            <person name="Hammon N."/>
            <person name="Israni S."/>
            <person name="Dalin E."/>
            <person name="Tice H."/>
            <person name="Pitluck S."/>
            <person name="Chain P."/>
            <person name="Malfatti S."/>
            <person name="Shin M."/>
            <person name="Vergez L."/>
            <person name="Schmutz J."/>
            <person name="Larimer F."/>
            <person name="Land M."/>
            <person name="Hauser L."/>
            <person name="Kyrpides N."/>
            <person name="Mikhailova N."/>
            <person name="Stolz J.F."/>
            <person name="Dawson A."/>
            <person name="Fisher E."/>
            <person name="Crable B."/>
            <person name="Perera E."/>
            <person name="Lisak J."/>
            <person name="Ranganathan M."/>
            <person name="Basu P."/>
            <person name="Richardson P."/>
        </authorList>
    </citation>
    <scope>NUCLEOTIDE SEQUENCE [LARGE SCALE GENOMIC DNA]</scope>
    <source>
        <strain evidence="6">OhILAs</strain>
    </source>
</reference>
<dbReference type="PROSITE" id="PS00198">
    <property type="entry name" value="4FE4S_FER_1"/>
    <property type="match status" value="2"/>
</dbReference>
<dbReference type="EMBL" id="CP000853">
    <property type="protein sequence ID" value="ABW19943.1"/>
    <property type="molecule type" value="Genomic_DNA"/>
</dbReference>
<dbReference type="Gene3D" id="3.30.70.3270">
    <property type="match status" value="1"/>
</dbReference>
<name>A8MJG1_ALKOO</name>
<dbReference type="HOGENOM" id="CLU_139698_5_3_9"/>
<keyword evidence="6" id="KW-1185">Reference proteome</keyword>
<dbReference type="PROSITE" id="PS51379">
    <property type="entry name" value="4FE4S_FER_2"/>
    <property type="match status" value="2"/>
</dbReference>
<dbReference type="eggNOG" id="COG1143">
    <property type="taxonomic scope" value="Bacteria"/>
</dbReference>
<dbReference type="GO" id="GO:0051536">
    <property type="term" value="F:iron-sulfur cluster binding"/>
    <property type="evidence" value="ECO:0007669"/>
    <property type="project" value="UniProtKB-KW"/>
</dbReference>
<keyword evidence="1" id="KW-0479">Metal-binding</keyword>
<proteinExistence type="predicted"/>
<dbReference type="RefSeq" id="WP_012160250.1">
    <property type="nucleotide sequence ID" value="NC_009922.1"/>
</dbReference>